<evidence type="ECO:0000313" key="1">
    <source>
        <dbReference type="EMBL" id="KAF5375268.1"/>
    </source>
</evidence>
<keyword evidence="2" id="KW-1185">Reference proteome</keyword>
<dbReference type="AlphaFoldDB" id="A0A8H5H218"/>
<comment type="caution">
    <text evidence="1">The sequence shown here is derived from an EMBL/GenBank/DDBJ whole genome shotgun (WGS) entry which is preliminary data.</text>
</comment>
<organism evidence="1 2">
    <name type="scientific">Tetrapyrgos nigripes</name>
    <dbReference type="NCBI Taxonomy" id="182062"/>
    <lineage>
        <taxon>Eukaryota</taxon>
        <taxon>Fungi</taxon>
        <taxon>Dikarya</taxon>
        <taxon>Basidiomycota</taxon>
        <taxon>Agaricomycotina</taxon>
        <taxon>Agaricomycetes</taxon>
        <taxon>Agaricomycetidae</taxon>
        <taxon>Agaricales</taxon>
        <taxon>Marasmiineae</taxon>
        <taxon>Marasmiaceae</taxon>
        <taxon>Tetrapyrgos</taxon>
    </lineage>
</organism>
<evidence type="ECO:0000313" key="2">
    <source>
        <dbReference type="Proteomes" id="UP000559256"/>
    </source>
</evidence>
<dbReference type="EMBL" id="JAACJM010000001">
    <property type="protein sequence ID" value="KAF5375268.1"/>
    <property type="molecule type" value="Genomic_DNA"/>
</dbReference>
<protein>
    <submittedName>
        <fullName evidence="1">Uncharacterized protein</fullName>
    </submittedName>
</protein>
<dbReference type="Proteomes" id="UP000559256">
    <property type="component" value="Unassembled WGS sequence"/>
</dbReference>
<dbReference type="InterPro" id="IPR032675">
    <property type="entry name" value="LRR_dom_sf"/>
</dbReference>
<dbReference type="OrthoDB" id="3055278at2759"/>
<name>A0A8H5H218_9AGAR</name>
<proteinExistence type="predicted"/>
<dbReference type="Gene3D" id="3.80.10.10">
    <property type="entry name" value="Ribonuclease Inhibitor"/>
    <property type="match status" value="1"/>
</dbReference>
<sequence>MSFLKRSRCHLTTLCVKNLPLQDVDLITLLQHFPSLTSLTIHEIDLQGEPGSGTQEIGFPSTSHFFDSLTVKHMASTSTLLPHLKELDLRYNRRSFPTLAAV</sequence>
<dbReference type="SUPFAM" id="SSF52047">
    <property type="entry name" value="RNI-like"/>
    <property type="match status" value="1"/>
</dbReference>
<gene>
    <name evidence="1" type="ORF">D9758_000087</name>
</gene>
<accession>A0A8H5H218</accession>
<reference evidence="1 2" key="1">
    <citation type="journal article" date="2020" name="ISME J.">
        <title>Uncovering the hidden diversity of litter-decomposition mechanisms in mushroom-forming fungi.</title>
        <authorList>
            <person name="Floudas D."/>
            <person name="Bentzer J."/>
            <person name="Ahren D."/>
            <person name="Johansson T."/>
            <person name="Persson P."/>
            <person name="Tunlid A."/>
        </authorList>
    </citation>
    <scope>NUCLEOTIDE SEQUENCE [LARGE SCALE GENOMIC DNA]</scope>
    <source>
        <strain evidence="1 2">CBS 291.85</strain>
    </source>
</reference>